<gene>
    <name evidence="2" type="ORF">GWC95_15280</name>
</gene>
<dbReference type="Gene3D" id="3.10.310.50">
    <property type="match status" value="1"/>
</dbReference>
<feature type="domain" description="TPM" evidence="1">
    <location>
        <begin position="9"/>
        <end position="127"/>
    </location>
</feature>
<evidence type="ECO:0000313" key="2">
    <source>
        <dbReference type="EMBL" id="NCI51290.1"/>
    </source>
</evidence>
<accession>A0ABX0A252</accession>
<organism evidence="2 3">
    <name type="scientific">Sediminibacterium roseum</name>
    <dbReference type="NCBI Taxonomy" id="1978412"/>
    <lineage>
        <taxon>Bacteria</taxon>
        <taxon>Pseudomonadati</taxon>
        <taxon>Bacteroidota</taxon>
        <taxon>Chitinophagia</taxon>
        <taxon>Chitinophagales</taxon>
        <taxon>Chitinophagaceae</taxon>
        <taxon>Sediminibacterium</taxon>
    </lineage>
</organism>
<evidence type="ECO:0000313" key="3">
    <source>
        <dbReference type="Proteomes" id="UP000753802"/>
    </source>
</evidence>
<reference evidence="2 3" key="1">
    <citation type="submission" date="2020-01" db="EMBL/GenBank/DDBJ databases">
        <title>Genome analysis.</title>
        <authorList>
            <person name="Wu S."/>
            <person name="Wang G."/>
        </authorList>
    </citation>
    <scope>NUCLEOTIDE SEQUENCE [LARGE SCALE GENOMIC DNA]</scope>
    <source>
        <strain evidence="2 3">SYL130</strain>
    </source>
</reference>
<dbReference type="Pfam" id="PF04536">
    <property type="entry name" value="TPM_phosphatase"/>
    <property type="match status" value="1"/>
</dbReference>
<protein>
    <submittedName>
        <fullName evidence="2">TPM domain-containing protein</fullName>
    </submittedName>
</protein>
<keyword evidence="3" id="KW-1185">Reference proteome</keyword>
<proteinExistence type="predicted"/>
<comment type="caution">
    <text evidence="2">The sequence shown here is derived from an EMBL/GenBank/DDBJ whole genome shotgun (WGS) entry which is preliminary data.</text>
</comment>
<dbReference type="PANTHER" id="PTHR30373:SF8">
    <property type="entry name" value="BLL7265 PROTEIN"/>
    <property type="match status" value="1"/>
</dbReference>
<dbReference type="Proteomes" id="UP000753802">
    <property type="component" value="Unassembled WGS sequence"/>
</dbReference>
<sequence length="151" mass="17173">MFDFLFKKKEYFTAEQQEQVVNAIRQAETATSGEVRIYIETKCKTAVPLERAMAVFQSLKMDQTRDRNAVLLYIAMGSRKLAVYGDEGIHKIVGQNYWDGTIAQLAMHFKNGNMTAGIVEALTDIGQKLQKHFPYLEGDKNELPDEMVFGK</sequence>
<dbReference type="InterPro" id="IPR007621">
    <property type="entry name" value="TPM_dom"/>
</dbReference>
<dbReference type="PANTHER" id="PTHR30373">
    <property type="entry name" value="UPF0603 PROTEIN YGCG"/>
    <property type="match status" value="1"/>
</dbReference>
<name>A0ABX0A252_9BACT</name>
<dbReference type="RefSeq" id="WP_161819576.1">
    <property type="nucleotide sequence ID" value="NZ_JAACJS010000015.1"/>
</dbReference>
<evidence type="ECO:0000259" key="1">
    <source>
        <dbReference type="Pfam" id="PF04536"/>
    </source>
</evidence>
<dbReference type="EMBL" id="JAACJS010000015">
    <property type="protein sequence ID" value="NCI51290.1"/>
    <property type="molecule type" value="Genomic_DNA"/>
</dbReference>